<reference evidence="2" key="2">
    <citation type="submission" date="2021-08" db="EMBL/GenBank/DDBJ databases">
        <authorList>
            <person name="Tani A."/>
            <person name="Ola A."/>
            <person name="Ogura Y."/>
            <person name="Katsura K."/>
            <person name="Hayashi T."/>
        </authorList>
    </citation>
    <scope>NUCLEOTIDE SEQUENCE</scope>
    <source>
        <strain evidence="2">DSM 23674</strain>
    </source>
</reference>
<gene>
    <name evidence="2" type="ORF">EKPJFOCH_1016</name>
</gene>
<dbReference type="EMBL" id="BPRA01000004">
    <property type="protein sequence ID" value="GJE54538.1"/>
    <property type="molecule type" value="Genomic_DNA"/>
</dbReference>
<keyword evidence="1" id="KW-0812">Transmembrane</keyword>
<sequence length="49" mass="5197">MNSPALALASFVFVGLSVGAIAAIPLIVLELDRREQRARRGRAAGHEVP</sequence>
<keyword evidence="1" id="KW-1133">Transmembrane helix</keyword>
<keyword evidence="3" id="KW-1185">Reference proteome</keyword>
<evidence type="ECO:0000313" key="2">
    <source>
        <dbReference type="EMBL" id="GJE54538.1"/>
    </source>
</evidence>
<feature type="transmembrane region" description="Helical" evidence="1">
    <location>
        <begin position="6"/>
        <end position="29"/>
    </location>
</feature>
<name>A0ABQ4TH40_9HYPH</name>
<protein>
    <submittedName>
        <fullName evidence="2">Uncharacterized protein</fullName>
    </submittedName>
</protein>
<keyword evidence="1" id="KW-0472">Membrane</keyword>
<reference evidence="2" key="1">
    <citation type="journal article" date="2021" name="Front. Microbiol.">
        <title>Comprehensive Comparative Genomics and Phenotyping of Methylobacterium Species.</title>
        <authorList>
            <person name="Alessa O."/>
            <person name="Ogura Y."/>
            <person name="Fujitani Y."/>
            <person name="Takami H."/>
            <person name="Hayashi T."/>
            <person name="Sahin N."/>
            <person name="Tani A."/>
        </authorList>
    </citation>
    <scope>NUCLEOTIDE SEQUENCE</scope>
    <source>
        <strain evidence="2">DSM 23674</strain>
    </source>
</reference>
<proteinExistence type="predicted"/>
<evidence type="ECO:0000256" key="1">
    <source>
        <dbReference type="SAM" id="Phobius"/>
    </source>
</evidence>
<dbReference type="RefSeq" id="WP_238230890.1">
    <property type="nucleotide sequence ID" value="NZ_BPRA01000004.1"/>
</dbReference>
<organism evidence="2 3">
    <name type="scientific">Methylobacterium thuringiense</name>
    <dbReference type="NCBI Taxonomy" id="1003091"/>
    <lineage>
        <taxon>Bacteria</taxon>
        <taxon>Pseudomonadati</taxon>
        <taxon>Pseudomonadota</taxon>
        <taxon>Alphaproteobacteria</taxon>
        <taxon>Hyphomicrobiales</taxon>
        <taxon>Methylobacteriaceae</taxon>
        <taxon>Methylobacterium</taxon>
    </lineage>
</organism>
<dbReference type="Proteomes" id="UP001055101">
    <property type="component" value="Unassembled WGS sequence"/>
</dbReference>
<comment type="caution">
    <text evidence="2">The sequence shown here is derived from an EMBL/GenBank/DDBJ whole genome shotgun (WGS) entry which is preliminary data.</text>
</comment>
<accession>A0ABQ4TH40</accession>
<evidence type="ECO:0000313" key="3">
    <source>
        <dbReference type="Proteomes" id="UP001055101"/>
    </source>
</evidence>